<evidence type="ECO:0000313" key="3">
    <source>
        <dbReference type="Proteomes" id="UP000002320"/>
    </source>
</evidence>
<evidence type="ECO:0000313" key="2">
    <source>
        <dbReference type="EnsemblMetazoa" id="CPIJ019129-PA"/>
    </source>
</evidence>
<dbReference type="eggNOG" id="ENOG502SAEC">
    <property type="taxonomic scope" value="Eukaryota"/>
</dbReference>
<evidence type="ECO:0000313" key="1">
    <source>
        <dbReference type="EMBL" id="EDS30377.1"/>
    </source>
</evidence>
<sequence length="205" mass="24125">MDSCFNNTTPPVSLDLLYTVKIPDSMEDVSSRCLLFKRSMACVEHYLDRCVSQRNRRIVENEVYGAKRLYEYLCHDPTFQHDFLKHKMCFHFVHDDWDTCSDQYLDILREDMPRPSEQSYHMQYVHFCCARFAYERCVHTSALLKCNKDSAIFLQKVAKLLSSETNFLTCDRIDHARCSTGRRVVVGQMLLMILLLLIMERISQA</sequence>
<dbReference type="HOGENOM" id="CLU_099694_0_0_1"/>
<dbReference type="VEuPathDB" id="VectorBase:CQUJHB000271"/>
<dbReference type="KEGG" id="cqu:CpipJ_CPIJ019129"/>
<dbReference type="VEuPathDB" id="VectorBase:CPIJ019129"/>
<name>B0XJH4_CULQU</name>
<keyword evidence="3" id="KW-1185">Reference proteome</keyword>
<accession>B0XJH4</accession>
<dbReference type="OMA" id="CTSEFEG"/>
<dbReference type="Proteomes" id="UP000002320">
    <property type="component" value="Unassembled WGS sequence"/>
</dbReference>
<dbReference type="EnsemblMetazoa" id="CPIJ019129-RA">
    <property type="protein sequence ID" value="CPIJ019129-PA"/>
    <property type="gene ID" value="CPIJ019129"/>
</dbReference>
<dbReference type="EMBL" id="DS233516">
    <property type="protein sequence ID" value="EDS30377.1"/>
    <property type="molecule type" value="Genomic_DNA"/>
</dbReference>
<dbReference type="PANTHER" id="PTHR33964:SF2">
    <property type="entry name" value="IP09356P"/>
    <property type="match status" value="1"/>
</dbReference>
<dbReference type="STRING" id="7176.B0XJH4"/>
<dbReference type="InParanoid" id="B0XJH4"/>
<organism>
    <name type="scientific">Culex quinquefasciatus</name>
    <name type="common">Southern house mosquito</name>
    <name type="synonym">Culex pungens</name>
    <dbReference type="NCBI Taxonomy" id="7176"/>
    <lineage>
        <taxon>Eukaryota</taxon>
        <taxon>Metazoa</taxon>
        <taxon>Ecdysozoa</taxon>
        <taxon>Arthropoda</taxon>
        <taxon>Hexapoda</taxon>
        <taxon>Insecta</taxon>
        <taxon>Pterygota</taxon>
        <taxon>Neoptera</taxon>
        <taxon>Endopterygota</taxon>
        <taxon>Diptera</taxon>
        <taxon>Nematocera</taxon>
        <taxon>Culicoidea</taxon>
        <taxon>Culicidae</taxon>
        <taxon>Culicinae</taxon>
        <taxon>Culicini</taxon>
        <taxon>Culex</taxon>
        <taxon>Culex</taxon>
    </lineage>
</organism>
<proteinExistence type="predicted"/>
<reference evidence="1" key="1">
    <citation type="submission" date="2007-03" db="EMBL/GenBank/DDBJ databases">
        <title>Annotation of Culex pipiens quinquefasciatus.</title>
        <authorList>
            <consortium name="The Broad Institute Genome Sequencing Platform"/>
            <person name="Atkinson P.W."/>
            <person name="Hemingway J."/>
            <person name="Christensen B.M."/>
            <person name="Higgs S."/>
            <person name="Kodira C."/>
            <person name="Hannick L."/>
            <person name="Megy K."/>
            <person name="O'Leary S."/>
            <person name="Pearson M."/>
            <person name="Haas B.J."/>
            <person name="Mauceli E."/>
            <person name="Wortman J.R."/>
            <person name="Lee N.H."/>
            <person name="Guigo R."/>
            <person name="Stanke M."/>
            <person name="Alvarado L."/>
            <person name="Amedeo P."/>
            <person name="Antoine C.H."/>
            <person name="Arensburger P."/>
            <person name="Bidwell S.L."/>
            <person name="Crawford M."/>
            <person name="Camaro F."/>
            <person name="Devon K."/>
            <person name="Engels R."/>
            <person name="Hammond M."/>
            <person name="Howarth C."/>
            <person name="Koehrsen M."/>
            <person name="Lawson D."/>
            <person name="Montgomery P."/>
            <person name="Nene V."/>
            <person name="Nusbaum C."/>
            <person name="Puiu D."/>
            <person name="Romero-Severson J."/>
            <person name="Severson D.W."/>
            <person name="Shumway M."/>
            <person name="Sisk P."/>
            <person name="Stolte C."/>
            <person name="Zeng Q."/>
            <person name="Eisenstadt E."/>
            <person name="Fraser-Liggett C."/>
            <person name="Strausberg R."/>
            <person name="Galagan J."/>
            <person name="Birren B."/>
            <person name="Collins F.H."/>
        </authorList>
    </citation>
    <scope>NUCLEOTIDE SEQUENCE [LARGE SCALE GENOMIC DNA]</scope>
    <source>
        <strain evidence="1">JHB</strain>
    </source>
</reference>
<gene>
    <name evidence="2" type="primary">6053766</name>
    <name evidence="1" type="ORF">CpipJ_CPIJ019129</name>
</gene>
<dbReference type="OrthoDB" id="10051804at2759"/>
<reference evidence="2" key="2">
    <citation type="submission" date="2020-05" db="UniProtKB">
        <authorList>
            <consortium name="EnsemblMetazoa"/>
        </authorList>
    </citation>
    <scope>IDENTIFICATION</scope>
    <source>
        <strain evidence="2">JHB</strain>
    </source>
</reference>
<protein>
    <submittedName>
        <fullName evidence="1 2">Uncharacterized protein</fullName>
    </submittedName>
</protein>
<dbReference type="PANTHER" id="PTHR33964">
    <property type="entry name" value="RE45066P-RELATED"/>
    <property type="match status" value="1"/>
</dbReference>
<dbReference type="AlphaFoldDB" id="B0XJH4"/>